<evidence type="ECO:0000256" key="1">
    <source>
        <dbReference type="ARBA" id="ARBA00006357"/>
    </source>
</evidence>
<organism evidence="7 8">
    <name type="scientific">Ascobolus immersus RN42</name>
    <dbReference type="NCBI Taxonomy" id="1160509"/>
    <lineage>
        <taxon>Eukaryota</taxon>
        <taxon>Fungi</taxon>
        <taxon>Dikarya</taxon>
        <taxon>Ascomycota</taxon>
        <taxon>Pezizomycotina</taxon>
        <taxon>Pezizomycetes</taxon>
        <taxon>Pezizales</taxon>
        <taxon>Ascobolaceae</taxon>
        <taxon>Ascobolus</taxon>
    </lineage>
</organism>
<evidence type="ECO:0000256" key="5">
    <source>
        <dbReference type="SAM" id="MobiDB-lite"/>
    </source>
</evidence>
<reference evidence="7 8" key="1">
    <citation type="journal article" date="2018" name="Nat. Ecol. Evol.">
        <title>Pezizomycetes genomes reveal the molecular basis of ectomycorrhizal truffle lifestyle.</title>
        <authorList>
            <person name="Murat C."/>
            <person name="Payen T."/>
            <person name="Noel B."/>
            <person name="Kuo A."/>
            <person name="Morin E."/>
            <person name="Chen J."/>
            <person name="Kohler A."/>
            <person name="Krizsan K."/>
            <person name="Balestrini R."/>
            <person name="Da Silva C."/>
            <person name="Montanini B."/>
            <person name="Hainaut M."/>
            <person name="Levati E."/>
            <person name="Barry K.W."/>
            <person name="Belfiori B."/>
            <person name="Cichocki N."/>
            <person name="Clum A."/>
            <person name="Dockter R.B."/>
            <person name="Fauchery L."/>
            <person name="Guy J."/>
            <person name="Iotti M."/>
            <person name="Le Tacon F."/>
            <person name="Lindquist E.A."/>
            <person name="Lipzen A."/>
            <person name="Malagnac F."/>
            <person name="Mello A."/>
            <person name="Molinier V."/>
            <person name="Miyauchi S."/>
            <person name="Poulain J."/>
            <person name="Riccioni C."/>
            <person name="Rubini A."/>
            <person name="Sitrit Y."/>
            <person name="Splivallo R."/>
            <person name="Traeger S."/>
            <person name="Wang M."/>
            <person name="Zifcakova L."/>
            <person name="Wipf D."/>
            <person name="Zambonelli A."/>
            <person name="Paolocci F."/>
            <person name="Nowrousian M."/>
            <person name="Ottonello S."/>
            <person name="Baldrian P."/>
            <person name="Spatafora J.W."/>
            <person name="Henrissat B."/>
            <person name="Nagy L.G."/>
            <person name="Aury J.M."/>
            <person name="Wincker P."/>
            <person name="Grigoriev I.V."/>
            <person name="Bonfante P."/>
            <person name="Martin F.M."/>
        </authorList>
    </citation>
    <scope>NUCLEOTIDE SEQUENCE [LARGE SCALE GENOMIC DNA]</scope>
    <source>
        <strain evidence="7 8">RN42</strain>
    </source>
</reference>
<sequence length="679" mass="75157">MNSSRTTAPTLLKTTLSKPPAPLKLAKPPTTSRPAISRPAPAPPPPKTTQAQTGRVLPQLKARELKATELLPRAVPNPPEKHGTRLTLLRLLHAENARLYQVPETDEMLMELSVQEEQKVATEKRVGYAAIMKLRVTKLRKTKLEDWAEERKRFQLAKKRVSGELPTEAKPANPTGTPIKPPKEEKDPSTFRLDTGMDEETELEKLRELCHDKELLVKNGFLMTAPPDAEIEQARLAQASSDGYEVCDRCRSRFKILENPSPEGALCYPTGCRYHYGRPYLPNTTSGFASVDRAVQEKIYSCCQEPLGLTGGCTTATYHVFKTSSPPRLALVMPFLNTTDSPFTSEPAPTKAKAFSLDCEMAYTTRGLELVRVTLLYFPSHEPALDALVIPLGKMLNHNTRFSGVSASMYDKAKAYTPTHRFAHPNGPLPVISSPYAARDILLREFLLPDTVLVGHALENDLTSLRIIHDKIVDSAVLWPNRRGLPFKNKLKFLVERHLGLKIQQDEAGSAEIGDENDEVEGSGAKGHDSFLDARCAAEMVRLRIKEPKVVKEVRKRPREEAPDNSVAGVMKRMKDGGQAGKPDTEEGGVAKKQRLDPAAPRKEAPGLRMAPAKVRKAPLLSSRVKVPGPGVSLADWMRVEAQKGREKIEEERRESGRVPGGLEGVKVVNEEEIEIELG</sequence>
<evidence type="ECO:0000256" key="4">
    <source>
        <dbReference type="ARBA" id="ARBA00022839"/>
    </source>
</evidence>
<dbReference type="InterPro" id="IPR012337">
    <property type="entry name" value="RNaseH-like_sf"/>
</dbReference>
<name>A0A3N4HV13_ASCIM</name>
<keyword evidence="4" id="KW-0269">Exonuclease</keyword>
<feature type="region of interest" description="Disordered" evidence="5">
    <location>
        <begin position="160"/>
        <end position="194"/>
    </location>
</feature>
<proteinExistence type="inferred from homology"/>
<gene>
    <name evidence="7" type="ORF">BJ508DRAFT_417651</name>
</gene>
<dbReference type="PANTHER" id="PTHR12801">
    <property type="entry name" value="RNA EXONUCLEASE REXO1 / RECO3 FAMILY MEMBER-RELATED"/>
    <property type="match status" value="1"/>
</dbReference>
<feature type="region of interest" description="Disordered" evidence="5">
    <location>
        <begin position="1"/>
        <end position="54"/>
    </location>
</feature>
<accession>A0A3N4HV13</accession>
<feature type="compositionally biased region" description="Low complexity" evidence="5">
    <location>
        <begin position="1"/>
        <end position="39"/>
    </location>
</feature>
<comment type="similarity">
    <text evidence="1">Belongs to the REXO1/REXO3 family.</text>
</comment>
<dbReference type="CDD" id="cd06145">
    <property type="entry name" value="REX1_like"/>
    <property type="match status" value="1"/>
</dbReference>
<evidence type="ECO:0000256" key="2">
    <source>
        <dbReference type="ARBA" id="ARBA00022722"/>
    </source>
</evidence>
<dbReference type="InterPro" id="IPR013520">
    <property type="entry name" value="Ribonucl_H"/>
</dbReference>
<keyword evidence="2" id="KW-0540">Nuclease</keyword>
<feature type="region of interest" description="Disordered" evidence="5">
    <location>
        <begin position="554"/>
        <end position="615"/>
    </location>
</feature>
<keyword evidence="3" id="KW-0378">Hydrolase</keyword>
<keyword evidence="8" id="KW-1185">Reference proteome</keyword>
<dbReference type="Gene3D" id="3.30.420.10">
    <property type="entry name" value="Ribonuclease H-like superfamily/Ribonuclease H"/>
    <property type="match status" value="1"/>
</dbReference>
<dbReference type="GO" id="GO:0003676">
    <property type="term" value="F:nucleic acid binding"/>
    <property type="evidence" value="ECO:0007669"/>
    <property type="project" value="InterPro"/>
</dbReference>
<dbReference type="EMBL" id="ML119746">
    <property type="protein sequence ID" value="RPA76368.1"/>
    <property type="molecule type" value="Genomic_DNA"/>
</dbReference>
<dbReference type="GO" id="GO:0005634">
    <property type="term" value="C:nucleus"/>
    <property type="evidence" value="ECO:0007669"/>
    <property type="project" value="TreeGrafter"/>
</dbReference>
<protein>
    <recommendedName>
        <fullName evidence="6">Exonuclease domain-containing protein</fullName>
    </recommendedName>
</protein>
<dbReference type="InterPro" id="IPR034922">
    <property type="entry name" value="REX1-like_exo"/>
</dbReference>
<dbReference type="Proteomes" id="UP000275078">
    <property type="component" value="Unassembled WGS sequence"/>
</dbReference>
<feature type="domain" description="Exonuclease" evidence="6">
    <location>
        <begin position="353"/>
        <end position="550"/>
    </location>
</feature>
<dbReference type="STRING" id="1160509.A0A3N4HV13"/>
<dbReference type="InterPro" id="IPR036397">
    <property type="entry name" value="RNaseH_sf"/>
</dbReference>
<dbReference type="OrthoDB" id="3996471at2759"/>
<evidence type="ECO:0000313" key="7">
    <source>
        <dbReference type="EMBL" id="RPA76368.1"/>
    </source>
</evidence>
<dbReference type="AlphaFoldDB" id="A0A3N4HV13"/>
<dbReference type="InterPro" id="IPR047021">
    <property type="entry name" value="REXO1/3/4-like"/>
</dbReference>
<evidence type="ECO:0000256" key="3">
    <source>
        <dbReference type="ARBA" id="ARBA00022801"/>
    </source>
</evidence>
<evidence type="ECO:0000259" key="6">
    <source>
        <dbReference type="SMART" id="SM00479"/>
    </source>
</evidence>
<dbReference type="SUPFAM" id="SSF53098">
    <property type="entry name" value="Ribonuclease H-like"/>
    <property type="match status" value="1"/>
</dbReference>
<evidence type="ECO:0000313" key="8">
    <source>
        <dbReference type="Proteomes" id="UP000275078"/>
    </source>
</evidence>
<dbReference type="GO" id="GO:0004527">
    <property type="term" value="F:exonuclease activity"/>
    <property type="evidence" value="ECO:0007669"/>
    <property type="project" value="UniProtKB-KW"/>
</dbReference>
<dbReference type="SMART" id="SM00479">
    <property type="entry name" value="EXOIII"/>
    <property type="match status" value="1"/>
</dbReference>
<dbReference type="PANTHER" id="PTHR12801:SF112">
    <property type="entry name" value="RNA EXONUCLEASE 3"/>
    <property type="match status" value="1"/>
</dbReference>
<feature type="compositionally biased region" description="Basic and acidic residues" evidence="5">
    <location>
        <begin position="594"/>
        <end position="606"/>
    </location>
</feature>